<protein>
    <submittedName>
        <fullName evidence="1">DUF4359 domain-containing protein</fullName>
    </submittedName>
</protein>
<dbReference type="EMBL" id="JADIMD010000009">
    <property type="protein sequence ID" value="MBO8473789.1"/>
    <property type="molecule type" value="Genomic_DNA"/>
</dbReference>
<organism evidence="1 2">
    <name type="scientific">Candidatus Cryptobacteroides faecigallinarum</name>
    <dbReference type="NCBI Taxonomy" id="2840763"/>
    <lineage>
        <taxon>Bacteria</taxon>
        <taxon>Pseudomonadati</taxon>
        <taxon>Bacteroidota</taxon>
        <taxon>Bacteroidia</taxon>
        <taxon>Bacteroidales</taxon>
        <taxon>Candidatus Cryptobacteroides</taxon>
    </lineage>
</organism>
<proteinExistence type="predicted"/>
<evidence type="ECO:0000313" key="2">
    <source>
        <dbReference type="Proteomes" id="UP000823757"/>
    </source>
</evidence>
<comment type="caution">
    <text evidence="1">The sequence shown here is derived from an EMBL/GenBank/DDBJ whole genome shotgun (WGS) entry which is preliminary data.</text>
</comment>
<dbReference type="AlphaFoldDB" id="A0A9D9IJ77"/>
<accession>A0A9D9IJ77</accession>
<sequence length="122" mass="13125">MKAILYTLLIVVILGGICVVTCPDQEAHSTALKNLWNKLVTEELSQGADEEDAVLVAFGSVLGTGIGGMVIDNMLNVDNYFVCSVGTITYDGETQIVSVGVLNHVFTADDKKVLQLAEEMLY</sequence>
<evidence type="ECO:0000313" key="1">
    <source>
        <dbReference type="EMBL" id="MBO8473789.1"/>
    </source>
</evidence>
<reference evidence="1" key="2">
    <citation type="journal article" date="2021" name="PeerJ">
        <title>Extensive microbial diversity within the chicken gut microbiome revealed by metagenomics and culture.</title>
        <authorList>
            <person name="Gilroy R."/>
            <person name="Ravi A."/>
            <person name="Getino M."/>
            <person name="Pursley I."/>
            <person name="Horton D.L."/>
            <person name="Alikhan N.F."/>
            <person name="Baker D."/>
            <person name="Gharbi K."/>
            <person name="Hall N."/>
            <person name="Watson M."/>
            <person name="Adriaenssens E.M."/>
            <person name="Foster-Nyarko E."/>
            <person name="Jarju S."/>
            <person name="Secka A."/>
            <person name="Antonio M."/>
            <person name="Oren A."/>
            <person name="Chaudhuri R.R."/>
            <person name="La Ragione R."/>
            <person name="Hildebrand F."/>
            <person name="Pallen M.J."/>
        </authorList>
    </citation>
    <scope>NUCLEOTIDE SEQUENCE</scope>
    <source>
        <strain evidence="1">B1-13419</strain>
    </source>
</reference>
<dbReference type="Proteomes" id="UP000823757">
    <property type="component" value="Unassembled WGS sequence"/>
</dbReference>
<gene>
    <name evidence="1" type="ORF">IAB91_00665</name>
</gene>
<name>A0A9D9IJ77_9BACT</name>
<reference evidence="1" key="1">
    <citation type="submission" date="2020-10" db="EMBL/GenBank/DDBJ databases">
        <authorList>
            <person name="Gilroy R."/>
        </authorList>
    </citation>
    <scope>NUCLEOTIDE SEQUENCE</scope>
    <source>
        <strain evidence="1">B1-13419</strain>
    </source>
</reference>